<feature type="domain" description="Glucose-6-phosphate dehydrogenase assembly protein OpcA C-terminal" evidence="2">
    <location>
        <begin position="176"/>
        <end position="348"/>
    </location>
</feature>
<dbReference type="AlphaFoldDB" id="A0A2A4WYI0"/>
<dbReference type="InterPro" id="IPR046801">
    <property type="entry name" value="OpcA_G6PD_N"/>
</dbReference>
<evidence type="ECO:0000313" key="4">
    <source>
        <dbReference type="Proteomes" id="UP000218775"/>
    </source>
</evidence>
<evidence type="ECO:0000259" key="1">
    <source>
        <dbReference type="Pfam" id="PF10128"/>
    </source>
</evidence>
<evidence type="ECO:0000259" key="2">
    <source>
        <dbReference type="Pfam" id="PF20171"/>
    </source>
</evidence>
<dbReference type="EMBL" id="NVUK01000063">
    <property type="protein sequence ID" value="PCI74879.1"/>
    <property type="molecule type" value="Genomic_DNA"/>
</dbReference>
<evidence type="ECO:0008006" key="5">
    <source>
        <dbReference type="Google" id="ProtNLM"/>
    </source>
</evidence>
<feature type="domain" description="Glucose-6-phosphate dehydrogenase assembly protein OpcA N-terminal" evidence="1">
    <location>
        <begin position="54"/>
        <end position="156"/>
    </location>
</feature>
<dbReference type="PANTHER" id="PTHR38658">
    <property type="entry name" value="OXPP CYCLE PROTEIN OPCA-RELATED"/>
    <property type="match status" value="1"/>
</dbReference>
<organism evidence="3 4">
    <name type="scientific">Aerophobetes bacterium</name>
    <dbReference type="NCBI Taxonomy" id="2030807"/>
    <lineage>
        <taxon>Bacteria</taxon>
        <taxon>Candidatus Aerophobota</taxon>
    </lineage>
</organism>
<protein>
    <recommendedName>
        <fullName evidence="5">Glucose-6-phosphate dehydrogenase</fullName>
    </recommendedName>
</protein>
<accession>A0A2A4WYI0</accession>
<dbReference type="InterPro" id="IPR004555">
    <property type="entry name" value="G6PDH_assembly_OpcA"/>
</dbReference>
<proteinExistence type="predicted"/>
<reference evidence="4" key="1">
    <citation type="submission" date="2017-08" db="EMBL/GenBank/DDBJ databases">
        <title>A dynamic microbial community with high functional redundancy inhabits the cold, oxic subseafloor aquifer.</title>
        <authorList>
            <person name="Tully B.J."/>
            <person name="Wheat C.G."/>
            <person name="Glazer B.T."/>
            <person name="Huber J.A."/>
        </authorList>
    </citation>
    <scope>NUCLEOTIDE SEQUENCE [LARGE SCALE GENOMIC DNA]</scope>
</reference>
<dbReference type="PANTHER" id="PTHR38658:SF1">
    <property type="entry name" value="OXPP CYCLE PROTEIN OPCA-RELATED"/>
    <property type="match status" value="1"/>
</dbReference>
<gene>
    <name evidence="3" type="ORF">COB21_06280</name>
</gene>
<evidence type="ECO:0000313" key="3">
    <source>
        <dbReference type="EMBL" id="PCI74879.1"/>
    </source>
</evidence>
<comment type="caution">
    <text evidence="3">The sequence shown here is derived from an EMBL/GenBank/DDBJ whole genome shotgun (WGS) entry which is preliminary data.</text>
</comment>
<dbReference type="Proteomes" id="UP000218775">
    <property type="component" value="Unassembled WGS sequence"/>
</dbReference>
<name>A0A2A4WYI0_UNCAE</name>
<sequence>MPSKHALVADIEKTLEEIWQSFQGTNKMRASLFNLVIFTEKNKRSLYLDKIAHKVIEKFPSRIIFIQIDDENKENKIQTTVSLINAGKDNSDIVCDLIDILAPKKLAEKVPFIVLSHLLPDLPIYFLYGSNIDTKETIFSQIEPLSEKVIVDSEAALKITSFAKITLDYHKKQKAKIADLNWERIHSFRTLFATIFKSQEDLAHLKTTEEIHLKYNNAKNTYFEHHHIQASYFQAWISVCLGWTITSIKGKNGIFTFDYKSSKGSPRITLSPCKMENVLPGRICSVHLKTAKADFKIDRNPKSPHCLIIEKSLKTECFLPSLYMIDKETSGQSLINELAHAGVNEHYIKTLKQIITFLPWENVL</sequence>
<dbReference type="Pfam" id="PF10128">
    <property type="entry name" value="OpcA_G6PD_assem"/>
    <property type="match status" value="1"/>
</dbReference>
<dbReference type="Pfam" id="PF20171">
    <property type="entry name" value="OpcA_G6PD_C"/>
    <property type="match status" value="1"/>
</dbReference>
<dbReference type="InterPro" id="IPR046802">
    <property type="entry name" value="OpcA_G6PD_C"/>
</dbReference>